<reference evidence="1 2" key="1">
    <citation type="submission" date="2024-09" db="EMBL/GenBank/DDBJ databases">
        <authorList>
            <person name="Sun Q."/>
            <person name="Mori K."/>
        </authorList>
    </citation>
    <scope>NUCLEOTIDE SEQUENCE [LARGE SCALE GENOMIC DNA]</scope>
    <source>
        <strain evidence="1 2">TBRC 1851</strain>
    </source>
</reference>
<organism evidence="1 2">
    <name type="scientific">Sphaerimonospora cavernae</name>
    <dbReference type="NCBI Taxonomy" id="1740611"/>
    <lineage>
        <taxon>Bacteria</taxon>
        <taxon>Bacillati</taxon>
        <taxon>Actinomycetota</taxon>
        <taxon>Actinomycetes</taxon>
        <taxon>Streptosporangiales</taxon>
        <taxon>Streptosporangiaceae</taxon>
        <taxon>Sphaerimonospora</taxon>
    </lineage>
</organism>
<comment type="caution">
    <text evidence="1">The sequence shown here is derived from an EMBL/GenBank/DDBJ whole genome shotgun (WGS) entry which is preliminary data.</text>
</comment>
<gene>
    <name evidence="1" type="ORF">ACFHYQ_24340</name>
</gene>
<dbReference type="EMBL" id="JBHMQT010000055">
    <property type="protein sequence ID" value="MFC0865426.1"/>
    <property type="molecule type" value="Genomic_DNA"/>
</dbReference>
<evidence type="ECO:0000313" key="2">
    <source>
        <dbReference type="Proteomes" id="UP001589870"/>
    </source>
</evidence>
<dbReference type="SUPFAM" id="SSF48576">
    <property type="entry name" value="Terpenoid synthases"/>
    <property type="match status" value="1"/>
</dbReference>
<dbReference type="Gene3D" id="1.10.600.10">
    <property type="entry name" value="Farnesyl Diphosphate Synthase"/>
    <property type="match status" value="1"/>
</dbReference>
<evidence type="ECO:0000313" key="1">
    <source>
        <dbReference type="EMBL" id="MFC0865426.1"/>
    </source>
</evidence>
<protein>
    <submittedName>
        <fullName evidence="1">Terpene synthase family protein</fullName>
    </submittedName>
</protein>
<name>A0ABV6UB80_9ACTN</name>
<dbReference type="Pfam" id="PF19086">
    <property type="entry name" value="Terpene_syn_C_2"/>
    <property type="match status" value="1"/>
</dbReference>
<keyword evidence="2" id="KW-1185">Reference proteome</keyword>
<sequence>MNPQDMGLGAGKFSAAAELGRTCALAARSQRDLIACADTYRELFPVKPFDPGFFSGLALVGAFGSPWAAPEELRVVNRASLWIFAVDYLADVVAGSAAEIDALVSDCLAAAGGGDTGRPIARFLAEIRDELAVAPSFPALHPIWLDQLARTLLAMAAEWRWKSGGTSLTLDEYLDNADGCGSSFVNVSHWIATGDPWTLDHLEELREVSAEVQRYLRLLNDLATHGREIEWGDLNALTLGVGRDEVTARMREIVDRCATLLEPVRAGSARTADYLERQIGFNTGFYGLVDYWGEL</sequence>
<accession>A0ABV6UB80</accession>
<dbReference type="Proteomes" id="UP001589870">
    <property type="component" value="Unassembled WGS sequence"/>
</dbReference>
<proteinExistence type="predicted"/>
<dbReference type="InterPro" id="IPR008949">
    <property type="entry name" value="Isoprenoid_synthase_dom_sf"/>
</dbReference>
<dbReference type="RefSeq" id="WP_394303450.1">
    <property type="nucleotide sequence ID" value="NZ_JBHMQT010000055.1"/>
</dbReference>